<dbReference type="InParanoid" id="G3TVP4"/>
<dbReference type="AlphaFoldDB" id="G3TVP4"/>
<dbReference type="InterPro" id="IPR013783">
    <property type="entry name" value="Ig-like_fold"/>
</dbReference>
<keyword evidence="2" id="KW-1133">Transmembrane helix</keyword>
<keyword evidence="2" id="KW-0472">Membrane</keyword>
<feature type="signal peptide" evidence="3">
    <location>
        <begin position="1"/>
        <end position="22"/>
    </location>
</feature>
<dbReference type="eggNOG" id="ENOG502S4F6">
    <property type="taxonomic scope" value="Eukaryota"/>
</dbReference>
<organism evidence="5 6">
    <name type="scientific">Loxodonta africana</name>
    <name type="common">African elephant</name>
    <dbReference type="NCBI Taxonomy" id="9785"/>
    <lineage>
        <taxon>Eukaryota</taxon>
        <taxon>Metazoa</taxon>
        <taxon>Chordata</taxon>
        <taxon>Craniata</taxon>
        <taxon>Vertebrata</taxon>
        <taxon>Euteleostomi</taxon>
        <taxon>Mammalia</taxon>
        <taxon>Eutheria</taxon>
        <taxon>Afrotheria</taxon>
        <taxon>Proboscidea</taxon>
        <taxon>Elephantidae</taxon>
        <taxon>Loxodonta</taxon>
    </lineage>
</organism>
<dbReference type="InterPro" id="IPR041066">
    <property type="entry name" value="C19orf38_Ig"/>
</dbReference>
<feature type="compositionally biased region" description="Low complexity" evidence="1">
    <location>
        <begin position="199"/>
        <end position="219"/>
    </location>
</feature>
<gene>
    <name evidence="5" type="primary">C19orf38</name>
</gene>
<dbReference type="PANTHER" id="PTHR36859">
    <property type="entry name" value="PROTEIN HIDE1"/>
    <property type="match status" value="1"/>
</dbReference>
<dbReference type="OMA" id="NFLGANF"/>
<evidence type="ECO:0000256" key="2">
    <source>
        <dbReference type="SAM" id="Phobius"/>
    </source>
</evidence>
<reference evidence="5" key="2">
    <citation type="submission" date="2025-08" db="UniProtKB">
        <authorList>
            <consortium name="Ensembl"/>
        </authorList>
    </citation>
    <scope>IDENTIFICATION</scope>
    <source>
        <strain evidence="5">Isolate ISIS603380</strain>
    </source>
</reference>
<feature type="chain" id="PRO_5003455577" evidence="3">
    <location>
        <begin position="23"/>
        <end position="232"/>
    </location>
</feature>
<dbReference type="GeneTree" id="ENSGT00390000008862"/>
<dbReference type="InterPro" id="IPR040438">
    <property type="entry name" value="HIDE1"/>
</dbReference>
<evidence type="ECO:0000313" key="6">
    <source>
        <dbReference type="Proteomes" id="UP000007646"/>
    </source>
</evidence>
<feature type="domain" description="C19orf38 Ig" evidence="4">
    <location>
        <begin position="22"/>
        <end position="112"/>
    </location>
</feature>
<protein>
    <submittedName>
        <fullName evidence="5">Chromosome 19 open reading frame 38</fullName>
    </submittedName>
</protein>
<dbReference type="Ensembl" id="ENSLAFT00000034077.1">
    <property type="protein sequence ID" value="ENSLAFP00000019652.1"/>
    <property type="gene ID" value="ENSLAFG00000030795.1"/>
</dbReference>
<feature type="region of interest" description="Disordered" evidence="1">
    <location>
        <begin position="199"/>
        <end position="232"/>
    </location>
</feature>
<dbReference type="Gene3D" id="2.60.40.10">
    <property type="entry name" value="Immunoglobulins"/>
    <property type="match status" value="1"/>
</dbReference>
<evidence type="ECO:0000313" key="5">
    <source>
        <dbReference type="Ensembl" id="ENSLAFP00000019652.1"/>
    </source>
</evidence>
<sequence>MPWTVLLFAAAWVAIPAPTILLVPPHPSSQDDPIHIACMAPRGFLGANFTLYRGGHVVQLLQAPADQLEVTFNLSRGGNEAPGGTFHCQYGVMGEHSQTQLSDLSEPVQVTFPVPTWILALSLSLVGALLFLAVLVAIVMVIRKVKATNAQKKRERESCWAQVNFANSDMSFDNSLFAISMTKKIASDEDVATLDAHSSSTAASSVSVPQKRPTSTSSSPEPPNFSTFRAPL</sequence>
<dbReference type="Proteomes" id="UP000007646">
    <property type="component" value="Unassembled WGS sequence"/>
</dbReference>
<dbReference type="HOGENOM" id="CLU_088804_0_0_1"/>
<evidence type="ECO:0000256" key="3">
    <source>
        <dbReference type="SAM" id="SignalP"/>
    </source>
</evidence>
<evidence type="ECO:0000256" key="1">
    <source>
        <dbReference type="SAM" id="MobiDB-lite"/>
    </source>
</evidence>
<reference evidence="5" key="3">
    <citation type="submission" date="2025-09" db="UniProtKB">
        <authorList>
            <consortium name="Ensembl"/>
        </authorList>
    </citation>
    <scope>IDENTIFICATION</scope>
    <source>
        <strain evidence="5">Isolate ISIS603380</strain>
    </source>
</reference>
<keyword evidence="3" id="KW-0732">Signal</keyword>
<dbReference type="PANTHER" id="PTHR36859:SF1">
    <property type="entry name" value="PROTEIN HIDE1"/>
    <property type="match status" value="1"/>
</dbReference>
<dbReference type="FunCoup" id="G3TVP4">
    <property type="interactions" value="2"/>
</dbReference>
<reference evidence="5 6" key="1">
    <citation type="submission" date="2009-06" db="EMBL/GenBank/DDBJ databases">
        <title>The Genome Sequence of Loxodonta africana (African elephant).</title>
        <authorList>
            <person name="Di Palma F."/>
            <person name="Heiman D."/>
            <person name="Young S."/>
            <person name="Johnson J."/>
            <person name="Lander E.S."/>
            <person name="Lindblad-Toh K."/>
        </authorList>
    </citation>
    <scope>NUCLEOTIDE SEQUENCE [LARGE SCALE GENOMIC DNA]</scope>
    <source>
        <strain evidence="5 6">Isolate ISIS603380</strain>
    </source>
</reference>
<dbReference type="Pfam" id="PF17737">
    <property type="entry name" value="Ig_C19orf38"/>
    <property type="match status" value="1"/>
</dbReference>
<accession>G3TVP4</accession>
<feature type="transmembrane region" description="Helical" evidence="2">
    <location>
        <begin position="117"/>
        <end position="142"/>
    </location>
</feature>
<evidence type="ECO:0000259" key="4">
    <source>
        <dbReference type="Pfam" id="PF17737"/>
    </source>
</evidence>
<keyword evidence="2" id="KW-0812">Transmembrane</keyword>
<keyword evidence="6" id="KW-1185">Reference proteome</keyword>
<proteinExistence type="predicted"/>
<name>G3TVP4_LOXAF</name>